<organism evidence="4 5">
    <name type="scientific">Anisodus acutangulus</name>
    <dbReference type="NCBI Taxonomy" id="402998"/>
    <lineage>
        <taxon>Eukaryota</taxon>
        <taxon>Viridiplantae</taxon>
        <taxon>Streptophyta</taxon>
        <taxon>Embryophyta</taxon>
        <taxon>Tracheophyta</taxon>
        <taxon>Spermatophyta</taxon>
        <taxon>Magnoliopsida</taxon>
        <taxon>eudicotyledons</taxon>
        <taxon>Gunneridae</taxon>
        <taxon>Pentapetalae</taxon>
        <taxon>asterids</taxon>
        <taxon>lamiids</taxon>
        <taxon>Solanales</taxon>
        <taxon>Solanaceae</taxon>
        <taxon>Solanoideae</taxon>
        <taxon>Hyoscyameae</taxon>
        <taxon>Anisodus</taxon>
    </lineage>
</organism>
<dbReference type="GO" id="GO:0005886">
    <property type="term" value="C:plasma membrane"/>
    <property type="evidence" value="ECO:0007669"/>
    <property type="project" value="TreeGrafter"/>
</dbReference>
<dbReference type="PROSITE" id="PS50297">
    <property type="entry name" value="ANK_REP_REGION"/>
    <property type="match status" value="1"/>
</dbReference>
<dbReference type="AlphaFoldDB" id="A0A9Q1LXA3"/>
<evidence type="ECO:0000313" key="5">
    <source>
        <dbReference type="Proteomes" id="UP001152561"/>
    </source>
</evidence>
<sequence length="157" mass="17870">MEKQLSFGKGVMEKQKSFRIVMERQVSFSVEKKRAKESPGKRGDSPLHLAARAGNLEKVKEIVQKFDDNSKKGIKDLLSLQNQQGETALYIAAENGHTLVVAEMLKHLDIQMLLLWQIMDMMHSKLPMSGPTPKIFLLVIEDRNNENEEFENSASEK</sequence>
<dbReference type="EMBL" id="JAJAGQ010000012">
    <property type="protein sequence ID" value="KAJ8547047.1"/>
    <property type="molecule type" value="Genomic_DNA"/>
</dbReference>
<dbReference type="Gene3D" id="1.25.40.20">
    <property type="entry name" value="Ankyrin repeat-containing domain"/>
    <property type="match status" value="1"/>
</dbReference>
<protein>
    <submittedName>
        <fullName evidence="4">Uncharacterized protein</fullName>
    </submittedName>
</protein>
<dbReference type="PROSITE" id="PS50088">
    <property type="entry name" value="ANK_REPEAT"/>
    <property type="match status" value="1"/>
</dbReference>
<comment type="caution">
    <text evidence="4">The sequence shown here is derived from an EMBL/GenBank/DDBJ whole genome shotgun (WGS) entry which is preliminary data.</text>
</comment>
<dbReference type="PANTHER" id="PTHR24186:SF22">
    <property type="entry name" value="PGG DOMAIN-CONTAINING PROTEIN"/>
    <property type="match status" value="1"/>
</dbReference>
<dbReference type="SMART" id="SM00248">
    <property type="entry name" value="ANK"/>
    <property type="match status" value="2"/>
</dbReference>
<keyword evidence="1" id="KW-0677">Repeat</keyword>
<dbReference type="InterPro" id="IPR036770">
    <property type="entry name" value="Ankyrin_rpt-contain_sf"/>
</dbReference>
<dbReference type="OrthoDB" id="1705772at2759"/>
<dbReference type="SUPFAM" id="SSF48403">
    <property type="entry name" value="Ankyrin repeat"/>
    <property type="match status" value="1"/>
</dbReference>
<evidence type="ECO:0000256" key="2">
    <source>
        <dbReference type="ARBA" id="ARBA00023043"/>
    </source>
</evidence>
<evidence type="ECO:0000256" key="3">
    <source>
        <dbReference type="PROSITE-ProRule" id="PRU00023"/>
    </source>
</evidence>
<dbReference type="Proteomes" id="UP001152561">
    <property type="component" value="Unassembled WGS sequence"/>
</dbReference>
<gene>
    <name evidence="4" type="ORF">K7X08_010633</name>
</gene>
<proteinExistence type="predicted"/>
<name>A0A9Q1LXA3_9SOLA</name>
<evidence type="ECO:0000313" key="4">
    <source>
        <dbReference type="EMBL" id="KAJ8547047.1"/>
    </source>
</evidence>
<reference evidence="5" key="1">
    <citation type="journal article" date="2023" name="Proc. Natl. Acad. Sci. U.S.A.">
        <title>Genomic and structural basis for evolution of tropane alkaloid biosynthesis.</title>
        <authorList>
            <person name="Wanga Y.-J."/>
            <person name="Taina T."/>
            <person name="Yua J.-Y."/>
            <person name="Lia J."/>
            <person name="Xua B."/>
            <person name="Chenc J."/>
            <person name="D'Auriad J.C."/>
            <person name="Huanga J.-P."/>
            <person name="Huanga S.-X."/>
        </authorList>
    </citation>
    <scope>NUCLEOTIDE SEQUENCE [LARGE SCALE GENOMIC DNA]</scope>
    <source>
        <strain evidence="5">cv. KIB-2019</strain>
    </source>
</reference>
<feature type="repeat" description="ANK" evidence="3">
    <location>
        <begin position="42"/>
        <end position="65"/>
    </location>
</feature>
<dbReference type="InterPro" id="IPR002110">
    <property type="entry name" value="Ankyrin_rpt"/>
</dbReference>
<dbReference type="Pfam" id="PF12796">
    <property type="entry name" value="Ank_2"/>
    <property type="match status" value="1"/>
</dbReference>
<accession>A0A9Q1LXA3</accession>
<keyword evidence="5" id="KW-1185">Reference proteome</keyword>
<evidence type="ECO:0000256" key="1">
    <source>
        <dbReference type="ARBA" id="ARBA00022737"/>
    </source>
</evidence>
<dbReference type="PANTHER" id="PTHR24186">
    <property type="entry name" value="PROTEIN PHOSPHATASE 1 REGULATORY SUBUNIT"/>
    <property type="match status" value="1"/>
</dbReference>
<keyword evidence="2 3" id="KW-0040">ANK repeat</keyword>